<dbReference type="AlphaFoldDB" id="A0AAE3AV75"/>
<feature type="transmembrane region" description="Helical" evidence="7">
    <location>
        <begin position="44"/>
        <end position="68"/>
    </location>
</feature>
<evidence type="ECO:0000256" key="3">
    <source>
        <dbReference type="ARBA" id="ARBA00022475"/>
    </source>
</evidence>
<name>A0AAE3AV75_9FIRM</name>
<comment type="caution">
    <text evidence="8">The sequence shown here is derived from an EMBL/GenBank/DDBJ whole genome shotgun (WGS) entry which is preliminary data.</text>
</comment>
<feature type="transmembrane region" description="Helical" evidence="7">
    <location>
        <begin position="80"/>
        <end position="104"/>
    </location>
</feature>
<keyword evidence="2" id="KW-0813">Transport</keyword>
<dbReference type="InterPro" id="IPR002528">
    <property type="entry name" value="MATE_fam"/>
</dbReference>
<dbReference type="GO" id="GO:0005886">
    <property type="term" value="C:plasma membrane"/>
    <property type="evidence" value="ECO:0007669"/>
    <property type="project" value="UniProtKB-SubCell"/>
</dbReference>
<keyword evidence="5 7" id="KW-1133">Transmembrane helix</keyword>
<evidence type="ECO:0000256" key="1">
    <source>
        <dbReference type="ARBA" id="ARBA00004651"/>
    </source>
</evidence>
<evidence type="ECO:0000256" key="7">
    <source>
        <dbReference type="SAM" id="Phobius"/>
    </source>
</evidence>
<evidence type="ECO:0000313" key="9">
    <source>
        <dbReference type="Proteomes" id="UP001199355"/>
    </source>
</evidence>
<feature type="transmembrane region" description="Helical" evidence="7">
    <location>
        <begin position="7"/>
        <end position="24"/>
    </location>
</feature>
<feature type="transmembrane region" description="Helical" evidence="7">
    <location>
        <begin position="124"/>
        <end position="145"/>
    </location>
</feature>
<dbReference type="EMBL" id="JAJEQF010000002">
    <property type="protein sequence ID" value="MCC2166388.1"/>
    <property type="molecule type" value="Genomic_DNA"/>
</dbReference>
<keyword evidence="4 7" id="KW-0812">Transmembrane</keyword>
<keyword evidence="6 7" id="KW-0472">Membrane</keyword>
<keyword evidence="9" id="KW-1185">Reference proteome</keyword>
<evidence type="ECO:0000256" key="6">
    <source>
        <dbReference type="ARBA" id="ARBA00023136"/>
    </source>
</evidence>
<dbReference type="InterPro" id="IPR051327">
    <property type="entry name" value="MATE_MepA_subfamily"/>
</dbReference>
<comment type="subcellular location">
    <subcellularLocation>
        <location evidence="1">Cell membrane</location>
        <topology evidence="1">Multi-pass membrane protein</topology>
    </subcellularLocation>
</comment>
<organism evidence="8 9">
    <name type="scientific">Gallintestinimicrobium propionicum</name>
    <dbReference type="NCBI Taxonomy" id="2981770"/>
    <lineage>
        <taxon>Bacteria</taxon>
        <taxon>Bacillati</taxon>
        <taxon>Bacillota</taxon>
        <taxon>Clostridia</taxon>
        <taxon>Lachnospirales</taxon>
        <taxon>Lachnospiraceae</taxon>
        <taxon>Gallintestinimicrobium</taxon>
    </lineage>
</organism>
<dbReference type="Proteomes" id="UP001199355">
    <property type="component" value="Unassembled WGS sequence"/>
</dbReference>
<evidence type="ECO:0000313" key="8">
    <source>
        <dbReference type="EMBL" id="MCC2166388.1"/>
    </source>
</evidence>
<feature type="transmembrane region" description="Helical" evidence="7">
    <location>
        <begin position="256"/>
        <end position="274"/>
    </location>
</feature>
<feature type="transmembrane region" description="Helical" evidence="7">
    <location>
        <begin position="303"/>
        <end position="322"/>
    </location>
</feature>
<feature type="transmembrane region" description="Helical" evidence="7">
    <location>
        <begin position="400"/>
        <end position="418"/>
    </location>
</feature>
<reference evidence="8 9" key="1">
    <citation type="submission" date="2021-10" db="EMBL/GenBank/DDBJ databases">
        <title>Anaerobic single-cell dispensing facilitates the cultivation of human gut bacteria.</title>
        <authorList>
            <person name="Afrizal A."/>
        </authorList>
    </citation>
    <scope>NUCLEOTIDE SEQUENCE [LARGE SCALE GENOMIC DNA]</scope>
    <source>
        <strain evidence="8 9">CLA-AA-H244</strain>
    </source>
</reference>
<feature type="transmembrane region" description="Helical" evidence="7">
    <location>
        <begin position="371"/>
        <end position="394"/>
    </location>
</feature>
<dbReference type="GO" id="GO:0042910">
    <property type="term" value="F:xenobiotic transmembrane transporter activity"/>
    <property type="evidence" value="ECO:0007669"/>
    <property type="project" value="InterPro"/>
</dbReference>
<dbReference type="GO" id="GO:0015297">
    <property type="term" value="F:antiporter activity"/>
    <property type="evidence" value="ECO:0007669"/>
    <property type="project" value="InterPro"/>
</dbReference>
<accession>A0AAE3AV75</accession>
<keyword evidence="3" id="KW-1003">Cell membrane</keyword>
<dbReference type="PIRSF" id="PIRSF006603">
    <property type="entry name" value="DinF"/>
    <property type="match status" value="1"/>
</dbReference>
<evidence type="ECO:0000256" key="2">
    <source>
        <dbReference type="ARBA" id="ARBA00022448"/>
    </source>
</evidence>
<evidence type="ECO:0000256" key="4">
    <source>
        <dbReference type="ARBA" id="ARBA00022692"/>
    </source>
</evidence>
<dbReference type="PANTHER" id="PTHR43823:SF3">
    <property type="entry name" value="MULTIDRUG EXPORT PROTEIN MEPA"/>
    <property type="match status" value="1"/>
</dbReference>
<protein>
    <submittedName>
        <fullName evidence="8">Multidrug transporter MatE</fullName>
    </submittedName>
</protein>
<dbReference type="InterPro" id="IPR048279">
    <property type="entry name" value="MdtK-like"/>
</dbReference>
<feature type="transmembrane region" description="Helical" evidence="7">
    <location>
        <begin position="182"/>
        <end position="203"/>
    </location>
</feature>
<feature type="transmembrane region" description="Helical" evidence="7">
    <location>
        <begin position="152"/>
        <end position="176"/>
    </location>
</feature>
<feature type="transmembrane region" description="Helical" evidence="7">
    <location>
        <begin position="223"/>
        <end position="244"/>
    </location>
</feature>
<gene>
    <name evidence="8" type="ORF">LKD45_01530</name>
</gene>
<dbReference type="RefSeq" id="WP_308727550.1">
    <property type="nucleotide sequence ID" value="NZ_JAJEQF010000002.1"/>
</dbReference>
<sequence>MKNFLKYVVPSVLAFALSGIYAIVDGFFVGNSVGDVGLSAINVVYPVVTLMQSAGTGIGMGGAVMWTVRRAEGQKEDGDAYVRTALRLLLLTSIVLTAVMLIFMDPVLSFLGAEGTIRPLGEEYLRIMVYGTTFQVFATGIVPLIRNNGGASFAMVTMITGFGMNIVLDYLFVWVLQLGMAGAAWASILGQAVTMVCSFVYVWKEKLPVLGACKEFGRKVCRIVQIGIAPFGLSLSPMISLLFMNRFCLSYGGETAVASYACIAYGLTIVYLLMQGVGDGSQPLMSLHYGEGKTKEVDRVRNMAYGTAWVLALACILILYRARYDLGVIFGSSDVVTQMTGNAMPIFLAGLLFYAFSRITTSGFYATEQSLFSYICVYAEPVLLWILLLIVPRILRQDGVWLSMVLSQILTAGIACLLRQKEKKRVV</sequence>
<dbReference type="PANTHER" id="PTHR43823">
    <property type="entry name" value="SPORULATION PROTEIN YKVU"/>
    <property type="match status" value="1"/>
</dbReference>
<evidence type="ECO:0000256" key="5">
    <source>
        <dbReference type="ARBA" id="ARBA00022989"/>
    </source>
</evidence>
<dbReference type="Pfam" id="PF01554">
    <property type="entry name" value="MatE"/>
    <property type="match status" value="2"/>
</dbReference>
<proteinExistence type="predicted"/>
<feature type="transmembrane region" description="Helical" evidence="7">
    <location>
        <begin position="342"/>
        <end position="359"/>
    </location>
</feature>